<keyword evidence="11" id="KW-1185">Reference proteome</keyword>
<keyword evidence="2" id="KW-0645">Protease</keyword>
<feature type="domain" description="MPN" evidence="8">
    <location>
        <begin position="105"/>
        <end position="227"/>
    </location>
</feature>
<dbReference type="PROSITE" id="PS01302">
    <property type="entry name" value="UPF0758"/>
    <property type="match status" value="1"/>
</dbReference>
<gene>
    <name evidence="9" type="primary">radC</name>
    <name evidence="9" type="ORF">GMD11_00045</name>
    <name evidence="10" type="ORF">GMD18_00040</name>
</gene>
<dbReference type="InterPro" id="IPR037518">
    <property type="entry name" value="MPN"/>
</dbReference>
<evidence type="ECO:0000256" key="1">
    <source>
        <dbReference type="ARBA" id="ARBA00010243"/>
    </source>
</evidence>
<dbReference type="EMBL" id="WNBM01000001">
    <property type="protein sequence ID" value="MTT74659.1"/>
    <property type="molecule type" value="Genomic_DNA"/>
</dbReference>
<sequence length="229" mass="24933">MSQCIKELSLDDRPREKLMQQGAAGLSNSELLAILIRTGTQKRSALRIAEELTASSGLYQNIACVHSVAELAKVKGLGPAKAATILAALELGKRIAAAGSQVKLKIESPQKGAEILLPRLRYEQHEKFLVLLLDSKNQVIRMEQVSEGSVNSSVVHPREVFAPALLYHAAAILVAHNHPSGDPKPSQEDKELTRSLNETGIIMGIPLIDHLVIGDGIFFSFREQGYLDK</sequence>
<evidence type="ECO:0000256" key="4">
    <source>
        <dbReference type="ARBA" id="ARBA00022801"/>
    </source>
</evidence>
<dbReference type="CDD" id="cd08071">
    <property type="entry name" value="MPN_DUF2466"/>
    <property type="match status" value="1"/>
</dbReference>
<dbReference type="InterPro" id="IPR046778">
    <property type="entry name" value="UPF0758_N"/>
</dbReference>
<dbReference type="PANTHER" id="PTHR30471">
    <property type="entry name" value="DNA REPAIR PROTEIN RADC"/>
    <property type="match status" value="1"/>
</dbReference>
<evidence type="ECO:0000313" key="10">
    <source>
        <dbReference type="EMBL" id="MTU02790.1"/>
    </source>
</evidence>
<dbReference type="NCBIfam" id="TIGR00608">
    <property type="entry name" value="radc"/>
    <property type="match status" value="1"/>
</dbReference>
<dbReference type="GO" id="GO:0008237">
    <property type="term" value="F:metallopeptidase activity"/>
    <property type="evidence" value="ECO:0007669"/>
    <property type="project" value="UniProtKB-KW"/>
</dbReference>
<evidence type="ECO:0000256" key="6">
    <source>
        <dbReference type="ARBA" id="ARBA00023049"/>
    </source>
</evidence>
<evidence type="ECO:0000256" key="5">
    <source>
        <dbReference type="ARBA" id="ARBA00022833"/>
    </source>
</evidence>
<keyword evidence="3" id="KW-0479">Metal-binding</keyword>
<evidence type="ECO:0000313" key="9">
    <source>
        <dbReference type="EMBL" id="MTT74659.1"/>
    </source>
</evidence>
<keyword evidence="4" id="KW-0378">Hydrolase</keyword>
<evidence type="ECO:0000313" key="11">
    <source>
        <dbReference type="Proteomes" id="UP000443070"/>
    </source>
</evidence>
<dbReference type="OrthoDB" id="9804482at2"/>
<dbReference type="Pfam" id="PF04002">
    <property type="entry name" value="RadC"/>
    <property type="match status" value="1"/>
</dbReference>
<keyword evidence="5" id="KW-0862">Zinc</keyword>
<dbReference type="Proteomes" id="UP000443070">
    <property type="component" value="Unassembled WGS sequence"/>
</dbReference>
<proteinExistence type="inferred from homology"/>
<dbReference type="NCBIfam" id="NF000642">
    <property type="entry name" value="PRK00024.1"/>
    <property type="match status" value="1"/>
</dbReference>
<dbReference type="Proteomes" id="UP000484547">
    <property type="component" value="Unassembled WGS sequence"/>
</dbReference>
<dbReference type="InterPro" id="IPR020891">
    <property type="entry name" value="UPF0758_CS"/>
</dbReference>
<name>A0A7X3BUF4_9FIRM</name>
<organism evidence="9 12">
    <name type="scientific">Phascolarctobacterium faecium</name>
    <dbReference type="NCBI Taxonomy" id="33025"/>
    <lineage>
        <taxon>Bacteria</taxon>
        <taxon>Bacillati</taxon>
        <taxon>Bacillota</taxon>
        <taxon>Negativicutes</taxon>
        <taxon>Acidaminococcales</taxon>
        <taxon>Acidaminococcaceae</taxon>
        <taxon>Phascolarctobacterium</taxon>
    </lineage>
</organism>
<comment type="caution">
    <text evidence="9">The sequence shown here is derived from an EMBL/GenBank/DDBJ whole genome shotgun (WGS) entry which is preliminary data.</text>
</comment>
<dbReference type="PROSITE" id="PS50249">
    <property type="entry name" value="MPN"/>
    <property type="match status" value="1"/>
</dbReference>
<dbReference type="PANTHER" id="PTHR30471:SF3">
    <property type="entry name" value="UPF0758 PROTEIN YEES-RELATED"/>
    <property type="match status" value="1"/>
</dbReference>
<dbReference type="GO" id="GO:0046872">
    <property type="term" value="F:metal ion binding"/>
    <property type="evidence" value="ECO:0007669"/>
    <property type="project" value="UniProtKB-KW"/>
</dbReference>
<dbReference type="InterPro" id="IPR001405">
    <property type="entry name" value="UPF0758"/>
</dbReference>
<keyword evidence="6" id="KW-0482">Metalloprotease</keyword>
<dbReference type="GO" id="GO:0006508">
    <property type="term" value="P:proteolysis"/>
    <property type="evidence" value="ECO:0007669"/>
    <property type="project" value="UniProtKB-KW"/>
</dbReference>
<evidence type="ECO:0000256" key="2">
    <source>
        <dbReference type="ARBA" id="ARBA00022670"/>
    </source>
</evidence>
<dbReference type="RefSeq" id="WP_046430661.1">
    <property type="nucleotide sequence ID" value="NZ_AP025560.1"/>
</dbReference>
<comment type="similarity">
    <text evidence="1 7">Belongs to the UPF0758 family.</text>
</comment>
<dbReference type="Gene3D" id="3.40.140.10">
    <property type="entry name" value="Cytidine Deaminase, domain 2"/>
    <property type="match status" value="1"/>
</dbReference>
<dbReference type="InterPro" id="IPR025657">
    <property type="entry name" value="RadC_JAB"/>
</dbReference>
<dbReference type="Pfam" id="PF20582">
    <property type="entry name" value="UPF0758_N"/>
    <property type="match status" value="1"/>
</dbReference>
<evidence type="ECO:0000256" key="3">
    <source>
        <dbReference type="ARBA" id="ARBA00022723"/>
    </source>
</evidence>
<evidence type="ECO:0000256" key="7">
    <source>
        <dbReference type="RuleBase" id="RU003797"/>
    </source>
</evidence>
<protein>
    <submittedName>
        <fullName evidence="9">DNA repair protein RadC</fullName>
    </submittedName>
</protein>
<evidence type="ECO:0000259" key="8">
    <source>
        <dbReference type="PROSITE" id="PS50249"/>
    </source>
</evidence>
<dbReference type="AlphaFoldDB" id="A0A7X3BUF4"/>
<reference evidence="11 12" key="1">
    <citation type="journal article" date="2019" name="Nat. Med.">
        <title>A library of human gut bacterial isolates paired with longitudinal multiomics data enables mechanistic microbiome research.</title>
        <authorList>
            <person name="Poyet M."/>
            <person name="Groussin M."/>
            <person name="Gibbons S.M."/>
            <person name="Avila-Pacheco J."/>
            <person name="Jiang X."/>
            <person name="Kearney S.M."/>
            <person name="Perrotta A.R."/>
            <person name="Berdy B."/>
            <person name="Zhao S."/>
            <person name="Lieberman T.D."/>
            <person name="Swanson P.K."/>
            <person name="Smith M."/>
            <person name="Roesemann S."/>
            <person name="Alexander J.E."/>
            <person name="Rich S.A."/>
            <person name="Livny J."/>
            <person name="Vlamakis H."/>
            <person name="Clish C."/>
            <person name="Bullock K."/>
            <person name="Deik A."/>
            <person name="Scott J."/>
            <person name="Pierce K.A."/>
            <person name="Xavier R.J."/>
            <person name="Alm E.J."/>
        </authorList>
    </citation>
    <scope>NUCLEOTIDE SEQUENCE [LARGE SCALE GENOMIC DNA]</scope>
    <source>
        <strain evidence="9 12">BIOML-A13</strain>
        <strain evidence="10 11">BIOML-A3</strain>
    </source>
</reference>
<accession>A0A7X3BUF4</accession>
<dbReference type="EMBL" id="WNBW01000001">
    <property type="protein sequence ID" value="MTU02790.1"/>
    <property type="molecule type" value="Genomic_DNA"/>
</dbReference>
<evidence type="ECO:0000313" key="12">
    <source>
        <dbReference type="Proteomes" id="UP000484547"/>
    </source>
</evidence>